<keyword evidence="2" id="KW-1185">Reference proteome</keyword>
<sequence length="160" mass="19305">MKRESKWYLSTGKCIEDELFAFGMQCHHDHPSHSFILDTRDSNYKTYEVFFPAELDEIKAFEEKKLPIMPTELHDFNNSFNKNSIQELRSQIFQSQEFDQEYSHKDSHDYDWVRFTIYALLREYESGSLKEEHSEAWYMAHIWHFIDTVFNGEDEITALR</sequence>
<reference evidence="1 2" key="1">
    <citation type="submission" date="2024-04" db="EMBL/GenBank/DDBJ databases">
        <title>genome sequences of Mucor flavus KT1a and Helicostylum pulchrum KT1b strains isolation_sourced from the surface of a dry-aged beef.</title>
        <authorList>
            <person name="Toyotome T."/>
            <person name="Hosono M."/>
            <person name="Torimaru M."/>
            <person name="Fukuda K."/>
            <person name="Mikami N."/>
        </authorList>
    </citation>
    <scope>NUCLEOTIDE SEQUENCE [LARGE SCALE GENOMIC DNA]</scope>
    <source>
        <strain evidence="1 2">KT1b</strain>
    </source>
</reference>
<gene>
    <name evidence="1" type="ORF">HPULCUR_010204</name>
</gene>
<organism evidence="1 2">
    <name type="scientific">Helicostylum pulchrum</name>
    <dbReference type="NCBI Taxonomy" id="562976"/>
    <lineage>
        <taxon>Eukaryota</taxon>
        <taxon>Fungi</taxon>
        <taxon>Fungi incertae sedis</taxon>
        <taxon>Mucoromycota</taxon>
        <taxon>Mucoromycotina</taxon>
        <taxon>Mucoromycetes</taxon>
        <taxon>Mucorales</taxon>
        <taxon>Mucorineae</taxon>
        <taxon>Mucoraceae</taxon>
        <taxon>Helicostylum</taxon>
    </lineage>
</organism>
<accession>A0ABP9YCK7</accession>
<dbReference type="EMBL" id="BAABUJ010000037">
    <property type="protein sequence ID" value="GAA5804701.1"/>
    <property type="molecule type" value="Genomic_DNA"/>
</dbReference>
<dbReference type="Proteomes" id="UP001476247">
    <property type="component" value="Unassembled WGS sequence"/>
</dbReference>
<comment type="caution">
    <text evidence="1">The sequence shown here is derived from an EMBL/GenBank/DDBJ whole genome shotgun (WGS) entry which is preliminary data.</text>
</comment>
<name>A0ABP9YCK7_9FUNG</name>
<protein>
    <submittedName>
        <fullName evidence="1">Uncharacterized protein</fullName>
    </submittedName>
</protein>
<evidence type="ECO:0000313" key="2">
    <source>
        <dbReference type="Proteomes" id="UP001476247"/>
    </source>
</evidence>
<evidence type="ECO:0000313" key="1">
    <source>
        <dbReference type="EMBL" id="GAA5804701.1"/>
    </source>
</evidence>
<proteinExistence type="predicted"/>